<feature type="compositionally biased region" description="Polar residues" evidence="8">
    <location>
        <begin position="319"/>
        <end position="334"/>
    </location>
</feature>
<evidence type="ECO:0000256" key="8">
    <source>
        <dbReference type="SAM" id="MobiDB-lite"/>
    </source>
</evidence>
<dbReference type="InterPro" id="IPR038869">
    <property type="entry name" value="DLT1"/>
</dbReference>
<name>A0A8H4LWY1_9HYPO</name>
<dbReference type="GO" id="GO:0016020">
    <property type="term" value="C:membrane"/>
    <property type="evidence" value="ECO:0007669"/>
    <property type="project" value="UniProtKB-SubCell"/>
</dbReference>
<accession>A0A8H4LWY1</accession>
<dbReference type="Proteomes" id="UP000557566">
    <property type="component" value="Unassembled WGS sequence"/>
</dbReference>
<dbReference type="AlphaFoldDB" id="A0A8H4LWY1"/>
<keyword evidence="6 7" id="KW-0472">Membrane</keyword>
<reference evidence="9 10" key="1">
    <citation type="journal article" date="2020" name="Genome Biol. Evol.">
        <title>A new high-quality draft genome assembly of the Chinese cordyceps Ophiocordyceps sinensis.</title>
        <authorList>
            <person name="Shu R."/>
            <person name="Zhang J."/>
            <person name="Meng Q."/>
            <person name="Zhang H."/>
            <person name="Zhou G."/>
            <person name="Li M."/>
            <person name="Wu P."/>
            <person name="Zhao Y."/>
            <person name="Chen C."/>
            <person name="Qin Q."/>
        </authorList>
    </citation>
    <scope>NUCLEOTIDE SEQUENCE [LARGE SCALE GENOMIC DNA]</scope>
    <source>
        <strain evidence="9 10">IOZ07</strain>
    </source>
</reference>
<comment type="similarity">
    <text evidence="2 7">Belongs to the DLT1 family.</text>
</comment>
<dbReference type="PANTHER" id="PTHR40021:SF1">
    <property type="entry name" value="DEFECT AT LOW TEMPERATURE PROTEIN 1"/>
    <property type="match status" value="1"/>
</dbReference>
<protein>
    <recommendedName>
        <fullName evidence="3 7">Defect at low temperature protein 1</fullName>
    </recommendedName>
</protein>
<evidence type="ECO:0000256" key="1">
    <source>
        <dbReference type="ARBA" id="ARBA00002489"/>
    </source>
</evidence>
<dbReference type="OrthoDB" id="4096362at2759"/>
<keyword evidence="10" id="KW-1185">Reference proteome</keyword>
<keyword evidence="5 7" id="KW-1133">Transmembrane helix</keyword>
<dbReference type="EMBL" id="JAAVMX010000006">
    <property type="protein sequence ID" value="KAF4507105.1"/>
    <property type="molecule type" value="Genomic_DNA"/>
</dbReference>
<feature type="region of interest" description="Disordered" evidence="8">
    <location>
        <begin position="292"/>
        <end position="389"/>
    </location>
</feature>
<gene>
    <name evidence="7" type="primary">DLT1</name>
    <name evidence="9" type="ORF">G6O67_005779</name>
</gene>
<sequence length="416" mass="45159">MHYRRLLFRIAYASVYLLFYFLLLGLLLVTPTDAIRQSLRNGQNYNVWIFIIAVVVTVVAVSFVFVFRLYINKTALASIPKAWVPVEKGDVKDAVYKIIAAGLNRSAIIALAAQPRVEVDGRRQLGQVSAVPPPKSDAKAAKTTAEELGLPLPSRHAVWGDIEHHGWASPLSPDMPNLQYGTVLLELPNLIEGKALSLAPADPTAPSDPRMIDAEAAGLLQRSPSMNLRDYVDHLADLGMVPVEVTTTEFVSQYEHARFSNRPISNACFRELMHLFAEVLRTMQPMDPVALGSGWAVEPSSESDIDNDAPMDTDPPSPRSSLSLAGTASTQGSTRRPMRHSSAPAWAAGMPFREPGGCGVSFAPSRRPYRPLEPSSSSLRSRASSSEAGSVIRLATREDMASLPYVLNLSATAGSV</sequence>
<evidence type="ECO:0000256" key="6">
    <source>
        <dbReference type="ARBA" id="ARBA00023136"/>
    </source>
</evidence>
<evidence type="ECO:0000256" key="7">
    <source>
        <dbReference type="RuleBase" id="RU367100"/>
    </source>
</evidence>
<keyword evidence="4 7" id="KW-0812">Transmembrane</keyword>
<organism evidence="9 10">
    <name type="scientific">Ophiocordyceps sinensis</name>
    <dbReference type="NCBI Taxonomy" id="72228"/>
    <lineage>
        <taxon>Eukaryota</taxon>
        <taxon>Fungi</taxon>
        <taxon>Dikarya</taxon>
        <taxon>Ascomycota</taxon>
        <taxon>Pezizomycotina</taxon>
        <taxon>Sordariomycetes</taxon>
        <taxon>Hypocreomycetidae</taxon>
        <taxon>Hypocreales</taxon>
        <taxon>Ophiocordycipitaceae</taxon>
        <taxon>Ophiocordyceps</taxon>
    </lineage>
</organism>
<feature type="compositionally biased region" description="Low complexity" evidence="8">
    <location>
        <begin position="372"/>
        <end position="388"/>
    </location>
</feature>
<comment type="function">
    <text evidence="1 7">Required for growth under high-pressure and low-temperature conditions.</text>
</comment>
<proteinExistence type="inferred from homology"/>
<comment type="subcellular location">
    <subcellularLocation>
        <location evidence="7">Membrane</location>
        <topology evidence="7">Multi-pass membrane protein</topology>
    </subcellularLocation>
</comment>
<feature type="transmembrane region" description="Helical" evidence="7">
    <location>
        <begin position="48"/>
        <end position="71"/>
    </location>
</feature>
<evidence type="ECO:0000256" key="4">
    <source>
        <dbReference type="ARBA" id="ARBA00022692"/>
    </source>
</evidence>
<evidence type="ECO:0000256" key="2">
    <source>
        <dbReference type="ARBA" id="ARBA00005550"/>
    </source>
</evidence>
<evidence type="ECO:0000313" key="9">
    <source>
        <dbReference type="EMBL" id="KAF4507105.1"/>
    </source>
</evidence>
<comment type="caution">
    <text evidence="9">The sequence shown here is derived from an EMBL/GenBank/DDBJ whole genome shotgun (WGS) entry which is preliminary data.</text>
</comment>
<evidence type="ECO:0000313" key="10">
    <source>
        <dbReference type="Proteomes" id="UP000557566"/>
    </source>
</evidence>
<evidence type="ECO:0000256" key="5">
    <source>
        <dbReference type="ARBA" id="ARBA00022989"/>
    </source>
</evidence>
<feature type="transmembrane region" description="Helical" evidence="7">
    <location>
        <begin position="7"/>
        <end position="28"/>
    </location>
</feature>
<dbReference type="PANTHER" id="PTHR40021">
    <property type="entry name" value="DEFECT AT LOW TEMPERATURE PROTEIN 1"/>
    <property type="match status" value="1"/>
</dbReference>
<feature type="compositionally biased region" description="Acidic residues" evidence="8">
    <location>
        <begin position="301"/>
        <end position="311"/>
    </location>
</feature>
<evidence type="ECO:0000256" key="3">
    <source>
        <dbReference type="ARBA" id="ARBA00021353"/>
    </source>
</evidence>